<proteinExistence type="predicted"/>
<comment type="caution">
    <text evidence="2">The sequence shown here is derived from an EMBL/GenBank/DDBJ whole genome shotgun (WGS) entry which is preliminary data.</text>
</comment>
<evidence type="ECO:0000313" key="2">
    <source>
        <dbReference type="EMBL" id="EQB45328.1"/>
    </source>
</evidence>
<gene>
    <name evidence="2" type="ORF">CGLO_15816</name>
</gene>
<name>T0JXW3_COLGC</name>
<protein>
    <submittedName>
        <fullName evidence="2">Uncharacterized protein</fullName>
    </submittedName>
</protein>
<sequence>MEASGPPRLAEQRRRLNGGGDFNGRRAQIEYSRRLEEDG</sequence>
<accession>T0JXW3</accession>
<reference evidence="3" key="1">
    <citation type="journal article" date="2013" name="Mol. Plant Microbe Interact.">
        <title>Global aspects of pacC regulation of pathogenicity genes in Colletotrichum gloeosporioides as revealed by transcriptome analysis.</title>
        <authorList>
            <person name="Alkan N."/>
            <person name="Meng X."/>
            <person name="Friedlander G."/>
            <person name="Reuveni E."/>
            <person name="Sukno S."/>
            <person name="Sherman A."/>
            <person name="Thon M."/>
            <person name="Fluhr R."/>
            <person name="Prusky D."/>
        </authorList>
    </citation>
    <scope>NUCLEOTIDE SEQUENCE [LARGE SCALE GENOMIC DNA]</scope>
    <source>
        <strain evidence="3">Cg-14</strain>
    </source>
</reference>
<organism evidence="2 3">
    <name type="scientific">Colletotrichum gloeosporioides (strain Cg-14)</name>
    <name type="common">Anthracnose fungus</name>
    <name type="synonym">Glomerella cingulata</name>
    <dbReference type="NCBI Taxonomy" id="1237896"/>
    <lineage>
        <taxon>Eukaryota</taxon>
        <taxon>Fungi</taxon>
        <taxon>Dikarya</taxon>
        <taxon>Ascomycota</taxon>
        <taxon>Pezizomycotina</taxon>
        <taxon>Sordariomycetes</taxon>
        <taxon>Hypocreomycetidae</taxon>
        <taxon>Glomerellales</taxon>
        <taxon>Glomerellaceae</taxon>
        <taxon>Colletotrichum</taxon>
        <taxon>Colletotrichum gloeosporioides species complex</taxon>
    </lineage>
</organism>
<feature type="region of interest" description="Disordered" evidence="1">
    <location>
        <begin position="1"/>
        <end position="39"/>
    </location>
</feature>
<evidence type="ECO:0000256" key="1">
    <source>
        <dbReference type="SAM" id="MobiDB-lite"/>
    </source>
</evidence>
<dbReference type="Proteomes" id="UP000015530">
    <property type="component" value="Unassembled WGS sequence"/>
</dbReference>
<dbReference type="EMBL" id="AMYD01003756">
    <property type="protein sequence ID" value="EQB45328.1"/>
    <property type="molecule type" value="Genomic_DNA"/>
</dbReference>
<evidence type="ECO:0000313" key="3">
    <source>
        <dbReference type="Proteomes" id="UP000015530"/>
    </source>
</evidence>
<dbReference type="HOGENOM" id="CLU_3320007_0_0_1"/>
<feature type="compositionally biased region" description="Basic and acidic residues" evidence="1">
    <location>
        <begin position="23"/>
        <end position="39"/>
    </location>
</feature>
<dbReference type="AlphaFoldDB" id="T0JXW3"/>